<dbReference type="Proteomes" id="UP000030401">
    <property type="component" value="Unassembled WGS sequence"/>
</dbReference>
<sequence>MSVPSTPIHLMATIYRRIFPNTNRELAKWRKQAEAIPNEELRSQALNSIDTKTFHCEGGSIYSLLAHDNWRKATSFIVAYQTISDYLDNLCDRSTSLDPDDFRCLHQAMLDALTPGAALHDYYALREDKDDGGYLNRLVQTCQQSLAQLEQYDIIQPYTHELASLYCDLQVHKHVQLEERVPRLEKWFDEYANKWSDLTWYEFSACAGSTLGVFCLVSYCFGPQMTSQLADQVLRSYFPYMQGLHILLDYYIDQQEDLEEGDLNFCSYYEHEGHMKERFLYFINQTKQHVKALPHASFHHMVQKGLVGLYLADSKVQSLHGADDMVKALLNVSGLKSKFFYVNSKLYHKIKPGLA</sequence>
<evidence type="ECO:0008006" key="3">
    <source>
        <dbReference type="Google" id="ProtNLM"/>
    </source>
</evidence>
<comment type="caution">
    <text evidence="1">The sequence shown here is derived from an EMBL/GenBank/DDBJ whole genome shotgun (WGS) entry which is preliminary data.</text>
</comment>
<accession>A0A0A5G3Y3</accession>
<dbReference type="EMBL" id="AVPG01000011">
    <property type="protein sequence ID" value="KGX86764.1"/>
    <property type="molecule type" value="Genomic_DNA"/>
</dbReference>
<gene>
    <name evidence="1" type="ORF">N784_03985</name>
</gene>
<protein>
    <recommendedName>
        <fullName evidence="3">Tetraprenyl-beta-curcumene synthase</fullName>
    </recommendedName>
</protein>
<organism evidence="1 2">
    <name type="scientific">Pontibacillus litoralis JSM 072002</name>
    <dbReference type="NCBI Taxonomy" id="1385512"/>
    <lineage>
        <taxon>Bacteria</taxon>
        <taxon>Bacillati</taxon>
        <taxon>Bacillota</taxon>
        <taxon>Bacilli</taxon>
        <taxon>Bacillales</taxon>
        <taxon>Bacillaceae</taxon>
        <taxon>Pontibacillus</taxon>
    </lineage>
</organism>
<reference evidence="1 2" key="1">
    <citation type="submission" date="2013-08" db="EMBL/GenBank/DDBJ databases">
        <authorList>
            <person name="Huang J."/>
            <person name="Wang G."/>
        </authorList>
    </citation>
    <scope>NUCLEOTIDE SEQUENCE [LARGE SCALE GENOMIC DNA]</scope>
    <source>
        <strain evidence="1 2">JSM 072002</strain>
    </source>
</reference>
<dbReference type="AlphaFoldDB" id="A0A0A5G3Y3"/>
<dbReference type="InterPro" id="IPR019712">
    <property type="entry name" value="YtpB-like"/>
</dbReference>
<evidence type="ECO:0000313" key="2">
    <source>
        <dbReference type="Proteomes" id="UP000030401"/>
    </source>
</evidence>
<dbReference type="OrthoDB" id="2371262at2"/>
<dbReference type="eggNOG" id="ENOG502Z812">
    <property type="taxonomic scope" value="Bacteria"/>
</dbReference>
<keyword evidence="2" id="KW-1185">Reference proteome</keyword>
<proteinExistence type="predicted"/>
<dbReference type="STRING" id="1385512.N784_03985"/>
<name>A0A0A5G3Y3_9BACI</name>
<dbReference type="RefSeq" id="WP_036834211.1">
    <property type="nucleotide sequence ID" value="NZ_AVPG01000011.1"/>
</dbReference>
<dbReference type="Pfam" id="PF10776">
    <property type="entry name" value="DUF2600"/>
    <property type="match status" value="1"/>
</dbReference>
<evidence type="ECO:0000313" key="1">
    <source>
        <dbReference type="EMBL" id="KGX86764.1"/>
    </source>
</evidence>